<keyword evidence="6" id="KW-1185">Reference proteome</keyword>
<dbReference type="SMART" id="SM00421">
    <property type="entry name" value="HTH_LUXR"/>
    <property type="match status" value="1"/>
</dbReference>
<evidence type="ECO:0000259" key="4">
    <source>
        <dbReference type="PROSITE" id="PS50043"/>
    </source>
</evidence>
<dbReference type="Gene3D" id="1.25.40.10">
    <property type="entry name" value="Tetratricopeptide repeat domain"/>
    <property type="match status" value="1"/>
</dbReference>
<dbReference type="InterPro" id="IPR011990">
    <property type="entry name" value="TPR-like_helical_dom_sf"/>
</dbReference>
<reference evidence="5 6" key="1">
    <citation type="submission" date="2020-02" db="EMBL/GenBank/DDBJ databases">
        <title>Acidophilic actinobacteria isolated from forest soil.</title>
        <authorList>
            <person name="Golinska P."/>
        </authorList>
    </citation>
    <scope>NUCLEOTIDE SEQUENCE [LARGE SCALE GENOMIC DNA]</scope>
    <source>
        <strain evidence="5 6">NL8</strain>
    </source>
</reference>
<name>A0ABS5KJZ0_9ACTN</name>
<dbReference type="SUPFAM" id="SSF52540">
    <property type="entry name" value="P-loop containing nucleoside triphosphate hydrolases"/>
    <property type="match status" value="1"/>
</dbReference>
<keyword evidence="3" id="KW-0804">Transcription</keyword>
<organism evidence="5 6">
    <name type="scientific">Catenulispora pinistramenti</name>
    <dbReference type="NCBI Taxonomy" id="2705254"/>
    <lineage>
        <taxon>Bacteria</taxon>
        <taxon>Bacillati</taxon>
        <taxon>Actinomycetota</taxon>
        <taxon>Actinomycetes</taxon>
        <taxon>Catenulisporales</taxon>
        <taxon>Catenulisporaceae</taxon>
        <taxon>Catenulispora</taxon>
    </lineage>
</organism>
<dbReference type="InterPro" id="IPR016032">
    <property type="entry name" value="Sig_transdc_resp-reg_C-effctor"/>
</dbReference>
<dbReference type="Pfam" id="PF00196">
    <property type="entry name" value="GerE"/>
    <property type="match status" value="1"/>
</dbReference>
<evidence type="ECO:0000313" key="5">
    <source>
        <dbReference type="EMBL" id="MBS2546435.1"/>
    </source>
</evidence>
<dbReference type="PANTHER" id="PTHR44688">
    <property type="entry name" value="DNA-BINDING TRANSCRIPTIONAL ACTIVATOR DEVR_DOSR"/>
    <property type="match status" value="1"/>
</dbReference>
<keyword evidence="1" id="KW-0805">Transcription regulation</keyword>
<dbReference type="InterPro" id="IPR059106">
    <property type="entry name" value="WHD_MalT"/>
</dbReference>
<dbReference type="PRINTS" id="PR00038">
    <property type="entry name" value="HTHLUXR"/>
</dbReference>
<dbReference type="CDD" id="cd06170">
    <property type="entry name" value="LuxR_C_like"/>
    <property type="match status" value="1"/>
</dbReference>
<dbReference type="Gene3D" id="1.10.10.10">
    <property type="entry name" value="Winged helix-like DNA-binding domain superfamily/Winged helix DNA-binding domain"/>
    <property type="match status" value="1"/>
</dbReference>
<gene>
    <name evidence="5" type="ORF">KGQ19_06110</name>
</gene>
<evidence type="ECO:0000256" key="2">
    <source>
        <dbReference type="ARBA" id="ARBA00023125"/>
    </source>
</evidence>
<feature type="domain" description="HTH luxR-type" evidence="4">
    <location>
        <begin position="792"/>
        <end position="857"/>
    </location>
</feature>
<dbReference type="InterPro" id="IPR036388">
    <property type="entry name" value="WH-like_DNA-bd_sf"/>
</dbReference>
<dbReference type="Pfam" id="PF13401">
    <property type="entry name" value="AAA_22"/>
    <property type="match status" value="1"/>
</dbReference>
<dbReference type="InterPro" id="IPR049945">
    <property type="entry name" value="AAA_22"/>
</dbReference>
<dbReference type="Pfam" id="PF25873">
    <property type="entry name" value="WHD_MalT"/>
    <property type="match status" value="1"/>
</dbReference>
<dbReference type="PANTHER" id="PTHR44688:SF25">
    <property type="entry name" value="HTH LUXR-TYPE DOMAIN-CONTAINING PROTEIN"/>
    <property type="match status" value="1"/>
</dbReference>
<dbReference type="PROSITE" id="PS50043">
    <property type="entry name" value="HTH_LUXR_2"/>
    <property type="match status" value="1"/>
</dbReference>
<evidence type="ECO:0000256" key="1">
    <source>
        <dbReference type="ARBA" id="ARBA00023015"/>
    </source>
</evidence>
<dbReference type="Gene3D" id="3.40.50.300">
    <property type="entry name" value="P-loop containing nucleotide triphosphate hydrolases"/>
    <property type="match status" value="1"/>
</dbReference>
<sequence>MVSRPALVRLLAGAARVTFVSAPPGSGKTVLLKSWISQPDMAGRAAWVPVGRDDLDPRRFWISVLDAIRRTSVGSELVRAVSAAPDLDGWALMELLLKDLASVRDRLWLVIDDVHELRSEEVLRQLELLVMRAPPELRFVLVARHDVRLGLHRLRLEGELTEIRADDLKFSVAEAAELVTSAGVDLPTAALTALYERTEGWAAGLRLAALSLARQPEPVQSAADFSGSERTVAEYLLAEVLNRQSEQVRRLLLRTCVLERVNAELASLLTGDEDAERILLDLERANAFVVSLDGQRTWFRYHHMFADLLLLELRRVAPGEVAGLHKTAAGWLAEHGFPGEAIRHAQAAQDWDLATGLFVDAWSGLRLNGQHATIHELLTAFPADLVAADAGLAVVAAADELNRGSLEAAESFLGLAERRSTSVPEPDRRRLRILLGIVGLLLARERGNVSAVAEVAARLYAETAADSAGKGPDEDLQALVSISLGAAEFWVDRLEDGRDHLEAGIALSRRIGRPYLEFTGLADLAMAEIYVSFARADRDGRQAYELARRHGWTDHAAAGVACMAVATVLVRQGRTEEAEPWVERAERTLRAETQPAASLGISYVRALLELGRNRYEAALAALRSVQTQAQRLDGPHHLIPRIRTFQIHALIRSGQAQHAERLLAGLGDHDRAFGEIHTAAAELNLAQGDPHAALTALAPVLEGDVPLDRRVWRAQAHLLAAAAYDALADRAGVESAIEHALDEAEPDGTLSPFLLYPPPGLADHHRTAHASLLAEIRSALDGAQVAQAPGGPHPLVGPLSDSEIRVLRYLPTNLTSQDIAGELSVSRNTIKTHIRKLYDKLDVHSRTEAVARARDLRLLAPAPPVPGAARH</sequence>
<dbReference type="InterPro" id="IPR027417">
    <property type="entry name" value="P-loop_NTPase"/>
</dbReference>
<proteinExistence type="predicted"/>
<evidence type="ECO:0000256" key="3">
    <source>
        <dbReference type="ARBA" id="ARBA00023163"/>
    </source>
</evidence>
<dbReference type="Proteomes" id="UP000730482">
    <property type="component" value="Unassembled WGS sequence"/>
</dbReference>
<dbReference type="RefSeq" id="WP_212008083.1">
    <property type="nucleotide sequence ID" value="NZ_JAAFYZ010000013.1"/>
</dbReference>
<accession>A0ABS5KJZ0</accession>
<protein>
    <submittedName>
        <fullName evidence="5">AAA family ATPase</fullName>
    </submittedName>
</protein>
<dbReference type="SUPFAM" id="SSF46894">
    <property type="entry name" value="C-terminal effector domain of the bipartite response regulators"/>
    <property type="match status" value="1"/>
</dbReference>
<dbReference type="EMBL" id="JAAFYZ010000013">
    <property type="protein sequence ID" value="MBS2546435.1"/>
    <property type="molecule type" value="Genomic_DNA"/>
</dbReference>
<evidence type="ECO:0000313" key="6">
    <source>
        <dbReference type="Proteomes" id="UP000730482"/>
    </source>
</evidence>
<keyword evidence="2" id="KW-0238">DNA-binding</keyword>
<dbReference type="InterPro" id="IPR000792">
    <property type="entry name" value="Tscrpt_reg_LuxR_C"/>
</dbReference>
<dbReference type="InterPro" id="IPR041617">
    <property type="entry name" value="TPR_MalT"/>
</dbReference>
<dbReference type="Pfam" id="PF17874">
    <property type="entry name" value="TPR_MalT"/>
    <property type="match status" value="1"/>
</dbReference>
<comment type="caution">
    <text evidence="5">The sequence shown here is derived from an EMBL/GenBank/DDBJ whole genome shotgun (WGS) entry which is preliminary data.</text>
</comment>